<dbReference type="Proteomes" id="UP000236728">
    <property type="component" value="Unassembled WGS sequence"/>
</dbReference>
<evidence type="ECO:0000313" key="1">
    <source>
        <dbReference type="EMBL" id="SEG43111.1"/>
    </source>
</evidence>
<evidence type="ECO:0000313" key="2">
    <source>
        <dbReference type="Proteomes" id="UP000236728"/>
    </source>
</evidence>
<organism evidence="1 2">
    <name type="scientific">Bryocella elongata</name>
    <dbReference type="NCBI Taxonomy" id="863522"/>
    <lineage>
        <taxon>Bacteria</taxon>
        <taxon>Pseudomonadati</taxon>
        <taxon>Acidobacteriota</taxon>
        <taxon>Terriglobia</taxon>
        <taxon>Terriglobales</taxon>
        <taxon>Acidobacteriaceae</taxon>
        <taxon>Bryocella</taxon>
    </lineage>
</organism>
<keyword evidence="2" id="KW-1185">Reference proteome</keyword>
<gene>
    <name evidence="1" type="ORF">SAMN05421819_2898</name>
</gene>
<evidence type="ECO:0008006" key="3">
    <source>
        <dbReference type="Google" id="ProtNLM"/>
    </source>
</evidence>
<name>A0A1H6A3U3_9BACT</name>
<dbReference type="AlphaFoldDB" id="A0A1H6A3U3"/>
<accession>A0A1H6A3U3</accession>
<protein>
    <recommendedName>
        <fullName evidence="3">DUF3108 domain-containing protein</fullName>
    </recommendedName>
</protein>
<dbReference type="EMBL" id="FNVA01000005">
    <property type="protein sequence ID" value="SEG43111.1"/>
    <property type="molecule type" value="Genomic_DNA"/>
</dbReference>
<proteinExistence type="predicted"/>
<reference evidence="1 2" key="1">
    <citation type="submission" date="2016-10" db="EMBL/GenBank/DDBJ databases">
        <authorList>
            <person name="de Groot N.N."/>
        </authorList>
    </citation>
    <scope>NUCLEOTIDE SEQUENCE [LARGE SCALE GENOMIC DNA]</scope>
    <source>
        <strain evidence="1 2">DSM 22489</strain>
    </source>
</reference>
<sequence>MLRSAGFSALVIASSLTVASAQMEVKHTVGALHGFLVIRSEGGVDIGSGEVSEFAEGDRVTVKTVYRFRDGSLDEETAVFNQRKSFQFVSDHHIQSGRFFPKPSDITIDASGQVTMRSTDKDGKAKVETTKMDVAPGLSNGVMGTILQNIAPNAPEFKLDMIVPAGKPRAIKLDVAPAGKQSVRIAGLRHETSVFRLKTEIGGVAGVIAPMVGKQPPDIFISIIEGEVPVIVRILGPLGEGTAVVDIQLAGATFPRSPASH</sequence>